<evidence type="ECO:0000256" key="3">
    <source>
        <dbReference type="ARBA" id="ARBA00005842"/>
    </source>
</evidence>
<evidence type="ECO:0000256" key="1">
    <source>
        <dbReference type="ARBA" id="ARBA00001946"/>
    </source>
</evidence>
<comment type="caution">
    <text evidence="10">Lacks conserved residue(s) required for the propagation of feature annotation.</text>
</comment>
<accession>A0A5C5VH47</accession>
<feature type="binding site" evidence="10">
    <location>
        <begin position="19"/>
        <end position="24"/>
    </location>
    <ligand>
        <name>substrate</name>
    </ligand>
</feature>
<keyword evidence="15" id="KW-1185">Reference proteome</keyword>
<evidence type="ECO:0000256" key="8">
    <source>
        <dbReference type="ARBA" id="ARBA00022842"/>
    </source>
</evidence>
<dbReference type="OrthoDB" id="9776390at2"/>
<evidence type="ECO:0000256" key="7">
    <source>
        <dbReference type="ARBA" id="ARBA00022840"/>
    </source>
</evidence>
<comment type="function">
    <text evidence="2 10 12">Catalyzes the transfer of a dimethylallyl group onto the adenine at position 37 in tRNAs that read codons beginning with uridine, leading to the formation of N6-(dimethylallyl)adenosine (i(6)A).</text>
</comment>
<comment type="caution">
    <text evidence="14">The sequence shown here is derived from an EMBL/GenBank/DDBJ whole genome shotgun (WGS) entry which is preliminary data.</text>
</comment>
<dbReference type="PANTHER" id="PTHR11088">
    <property type="entry name" value="TRNA DIMETHYLALLYLTRANSFERASE"/>
    <property type="match status" value="1"/>
</dbReference>
<evidence type="ECO:0000313" key="15">
    <source>
        <dbReference type="Proteomes" id="UP000316714"/>
    </source>
</evidence>
<evidence type="ECO:0000256" key="11">
    <source>
        <dbReference type="RuleBase" id="RU003783"/>
    </source>
</evidence>
<comment type="similarity">
    <text evidence="3 10 13">Belongs to the IPP transferase family.</text>
</comment>
<comment type="catalytic activity">
    <reaction evidence="9 10 11">
        <text>adenosine(37) in tRNA + dimethylallyl diphosphate = N(6)-dimethylallyladenosine(37) in tRNA + diphosphate</text>
        <dbReference type="Rhea" id="RHEA:26482"/>
        <dbReference type="Rhea" id="RHEA-COMP:10162"/>
        <dbReference type="Rhea" id="RHEA-COMP:10375"/>
        <dbReference type="ChEBI" id="CHEBI:33019"/>
        <dbReference type="ChEBI" id="CHEBI:57623"/>
        <dbReference type="ChEBI" id="CHEBI:74411"/>
        <dbReference type="ChEBI" id="CHEBI:74415"/>
        <dbReference type="EC" id="2.5.1.75"/>
    </reaction>
</comment>
<comment type="subunit">
    <text evidence="10">Monomer.</text>
</comment>
<evidence type="ECO:0000256" key="9">
    <source>
        <dbReference type="ARBA" id="ARBA00049563"/>
    </source>
</evidence>
<dbReference type="Pfam" id="PF01715">
    <property type="entry name" value="IPPT"/>
    <property type="match status" value="1"/>
</dbReference>
<dbReference type="NCBIfam" id="TIGR00174">
    <property type="entry name" value="miaA"/>
    <property type="match status" value="1"/>
</dbReference>
<evidence type="ECO:0000256" key="2">
    <source>
        <dbReference type="ARBA" id="ARBA00003213"/>
    </source>
</evidence>
<keyword evidence="4 10" id="KW-0808">Transferase</keyword>
<feature type="site" description="Interaction with substrate tRNA" evidence="10">
    <location>
        <position position="108"/>
    </location>
</feature>
<name>A0A5C5VH47_9BACT</name>
<dbReference type="Proteomes" id="UP000316714">
    <property type="component" value="Unassembled WGS sequence"/>
</dbReference>
<organism evidence="14 15">
    <name type="scientific">Posidoniimonas corsicana</name>
    <dbReference type="NCBI Taxonomy" id="1938618"/>
    <lineage>
        <taxon>Bacteria</taxon>
        <taxon>Pseudomonadati</taxon>
        <taxon>Planctomycetota</taxon>
        <taxon>Planctomycetia</taxon>
        <taxon>Pirellulales</taxon>
        <taxon>Lacipirellulaceae</taxon>
        <taxon>Posidoniimonas</taxon>
    </lineage>
</organism>
<keyword evidence="8 10" id="KW-0460">Magnesium</keyword>
<sequence>MTPTTENPALDCWYLTGATAVGKTSVAMELARRLDAEILSLDSMAVYRGMDIGTAKPPAELRRAVPHHLIDVVDPDEEFSVAQYRELSFQAIRAIRDRGRQPLFVGGTPLYLKCLLRGFFDGPPADWDLRNEILTELETVGSEALHARLTQVDPVAASLIHVNDTRRIVRALEVYRSTGEPISHQQMEFEDGVPADQCRVFVLRRDRDEQRERIERRVDQMFDDGLVEEVQGLIDGGKQLGRTARQAVGYCEVIDYLNGKHDLAEAVELIKARTRRFAKRQRTWFRGLGECRFIDIGPDDNPAAIAERIATDPQAGLS</sequence>
<dbReference type="HAMAP" id="MF_00185">
    <property type="entry name" value="IPP_trans"/>
    <property type="match status" value="1"/>
</dbReference>
<gene>
    <name evidence="10 14" type="primary">miaA</name>
    <name evidence="14" type="ORF">KOR34_22450</name>
</gene>
<dbReference type="PANTHER" id="PTHR11088:SF60">
    <property type="entry name" value="TRNA DIMETHYLALLYLTRANSFERASE"/>
    <property type="match status" value="1"/>
</dbReference>
<dbReference type="GO" id="GO:0006400">
    <property type="term" value="P:tRNA modification"/>
    <property type="evidence" value="ECO:0007669"/>
    <property type="project" value="TreeGrafter"/>
</dbReference>
<keyword evidence="6 10" id="KW-0547">Nucleotide-binding</keyword>
<evidence type="ECO:0000256" key="12">
    <source>
        <dbReference type="RuleBase" id="RU003784"/>
    </source>
</evidence>
<dbReference type="SUPFAM" id="SSF52540">
    <property type="entry name" value="P-loop containing nucleoside triphosphate hydrolases"/>
    <property type="match status" value="2"/>
</dbReference>
<evidence type="ECO:0000256" key="4">
    <source>
        <dbReference type="ARBA" id="ARBA00022679"/>
    </source>
</evidence>
<dbReference type="EMBL" id="SIHJ01000001">
    <property type="protein sequence ID" value="TWT37297.1"/>
    <property type="molecule type" value="Genomic_DNA"/>
</dbReference>
<dbReference type="InterPro" id="IPR027417">
    <property type="entry name" value="P-loop_NTPase"/>
</dbReference>
<evidence type="ECO:0000256" key="6">
    <source>
        <dbReference type="ARBA" id="ARBA00022741"/>
    </source>
</evidence>
<evidence type="ECO:0000256" key="13">
    <source>
        <dbReference type="RuleBase" id="RU003785"/>
    </source>
</evidence>
<evidence type="ECO:0000313" key="14">
    <source>
        <dbReference type="EMBL" id="TWT37297.1"/>
    </source>
</evidence>
<dbReference type="EC" id="2.5.1.75" evidence="10"/>
<reference evidence="14 15" key="1">
    <citation type="submission" date="2019-02" db="EMBL/GenBank/DDBJ databases">
        <title>Deep-cultivation of Planctomycetes and their phenomic and genomic characterization uncovers novel biology.</title>
        <authorList>
            <person name="Wiegand S."/>
            <person name="Jogler M."/>
            <person name="Boedeker C."/>
            <person name="Pinto D."/>
            <person name="Vollmers J."/>
            <person name="Rivas-Marin E."/>
            <person name="Kohn T."/>
            <person name="Peeters S.H."/>
            <person name="Heuer A."/>
            <person name="Rast P."/>
            <person name="Oberbeckmann S."/>
            <person name="Bunk B."/>
            <person name="Jeske O."/>
            <person name="Meyerdierks A."/>
            <person name="Storesund J.E."/>
            <person name="Kallscheuer N."/>
            <person name="Luecker S."/>
            <person name="Lage O.M."/>
            <person name="Pohl T."/>
            <person name="Merkel B.J."/>
            <person name="Hornburger P."/>
            <person name="Mueller R.-W."/>
            <person name="Bruemmer F."/>
            <person name="Labrenz M."/>
            <person name="Spormann A.M."/>
            <person name="Op Den Camp H."/>
            <person name="Overmann J."/>
            <person name="Amann R."/>
            <person name="Jetten M.S.M."/>
            <person name="Mascher T."/>
            <person name="Medema M.H."/>
            <person name="Devos D.P."/>
            <person name="Kaster A.-K."/>
            <person name="Ovreas L."/>
            <person name="Rohde M."/>
            <person name="Galperin M.Y."/>
            <person name="Jogler C."/>
        </authorList>
    </citation>
    <scope>NUCLEOTIDE SEQUENCE [LARGE SCALE GENOMIC DNA]</scope>
    <source>
        <strain evidence="14 15">KOR34</strain>
    </source>
</reference>
<dbReference type="GO" id="GO:0005524">
    <property type="term" value="F:ATP binding"/>
    <property type="evidence" value="ECO:0007669"/>
    <property type="project" value="UniProtKB-UniRule"/>
</dbReference>
<keyword evidence="5 10" id="KW-0819">tRNA processing</keyword>
<dbReference type="FunFam" id="1.10.20.140:FF:000001">
    <property type="entry name" value="tRNA dimethylallyltransferase"/>
    <property type="match status" value="1"/>
</dbReference>
<evidence type="ECO:0000256" key="10">
    <source>
        <dbReference type="HAMAP-Rule" id="MF_00185"/>
    </source>
</evidence>
<dbReference type="Gene3D" id="3.40.50.300">
    <property type="entry name" value="P-loop containing nucleotide triphosphate hydrolases"/>
    <property type="match status" value="1"/>
</dbReference>
<dbReference type="InterPro" id="IPR018022">
    <property type="entry name" value="IPT"/>
</dbReference>
<dbReference type="Gene3D" id="1.10.20.140">
    <property type="match status" value="1"/>
</dbReference>
<keyword evidence="7 10" id="KW-0067">ATP-binding</keyword>
<proteinExistence type="inferred from homology"/>
<feature type="binding site" evidence="10">
    <location>
        <begin position="17"/>
        <end position="24"/>
    </location>
    <ligand>
        <name>ATP</name>
        <dbReference type="ChEBI" id="CHEBI:30616"/>
    </ligand>
</feature>
<dbReference type="InterPro" id="IPR039657">
    <property type="entry name" value="Dimethylallyltransferase"/>
</dbReference>
<dbReference type="AlphaFoldDB" id="A0A5C5VH47"/>
<evidence type="ECO:0000256" key="5">
    <source>
        <dbReference type="ARBA" id="ARBA00022694"/>
    </source>
</evidence>
<comment type="cofactor">
    <cofactor evidence="1 10">
        <name>Mg(2+)</name>
        <dbReference type="ChEBI" id="CHEBI:18420"/>
    </cofactor>
</comment>
<protein>
    <recommendedName>
        <fullName evidence="10">tRNA dimethylallyltransferase</fullName>
        <ecNumber evidence="10">2.5.1.75</ecNumber>
    </recommendedName>
    <alternativeName>
        <fullName evidence="10">Dimethylallyl diphosphate:tRNA dimethylallyltransferase</fullName>
        <shortName evidence="10">DMAPP:tRNA dimethylallyltransferase</shortName>
        <shortName evidence="10">DMATase</shortName>
    </alternativeName>
    <alternativeName>
        <fullName evidence="10">Isopentenyl-diphosphate:tRNA isopentenyltransferase</fullName>
        <shortName evidence="10">IPP transferase</shortName>
        <shortName evidence="10">IPPT</shortName>
        <shortName evidence="10">IPTase</shortName>
    </alternativeName>
</protein>
<feature type="region of interest" description="Interaction with substrate tRNA" evidence="10">
    <location>
        <begin position="42"/>
        <end position="45"/>
    </location>
</feature>
<dbReference type="RefSeq" id="WP_146564641.1">
    <property type="nucleotide sequence ID" value="NZ_SIHJ01000001.1"/>
</dbReference>
<dbReference type="GO" id="GO:0052381">
    <property type="term" value="F:tRNA dimethylallyltransferase activity"/>
    <property type="evidence" value="ECO:0007669"/>
    <property type="project" value="UniProtKB-UniRule"/>
</dbReference>
<feature type="site" description="Interaction with substrate tRNA" evidence="10">
    <location>
        <position position="130"/>
    </location>
</feature>